<gene>
    <name evidence="2" type="ORF">GQE99_17875</name>
</gene>
<comment type="caution">
    <text evidence="2">The sequence shown here is derived from an EMBL/GenBank/DDBJ whole genome shotgun (WGS) entry which is preliminary data.</text>
</comment>
<evidence type="ECO:0000256" key="1">
    <source>
        <dbReference type="SAM" id="MobiDB-lite"/>
    </source>
</evidence>
<feature type="compositionally biased region" description="Basic and acidic residues" evidence="1">
    <location>
        <begin position="72"/>
        <end position="82"/>
    </location>
</feature>
<feature type="region of interest" description="Disordered" evidence="1">
    <location>
        <begin position="62"/>
        <end position="82"/>
    </location>
</feature>
<evidence type="ECO:0000313" key="3">
    <source>
        <dbReference type="Proteomes" id="UP000467322"/>
    </source>
</evidence>
<proteinExistence type="predicted"/>
<dbReference type="AlphaFoldDB" id="A0A845M4E2"/>
<organism evidence="2 3">
    <name type="scientific">Maritimibacter harenae</name>
    <dbReference type="NCBI Taxonomy" id="2606218"/>
    <lineage>
        <taxon>Bacteria</taxon>
        <taxon>Pseudomonadati</taxon>
        <taxon>Pseudomonadota</taxon>
        <taxon>Alphaproteobacteria</taxon>
        <taxon>Rhodobacterales</taxon>
        <taxon>Roseobacteraceae</taxon>
        <taxon>Maritimibacter</taxon>
    </lineage>
</organism>
<keyword evidence="3" id="KW-1185">Reference proteome</keyword>
<protein>
    <recommendedName>
        <fullName evidence="4">DUF4157 domain-containing protein</fullName>
    </recommendedName>
</protein>
<dbReference type="EMBL" id="WTUX01000019">
    <property type="protein sequence ID" value="MZR14895.1"/>
    <property type="molecule type" value="Genomic_DNA"/>
</dbReference>
<name>A0A845M4E2_9RHOB</name>
<evidence type="ECO:0008006" key="4">
    <source>
        <dbReference type="Google" id="ProtNLM"/>
    </source>
</evidence>
<evidence type="ECO:0000313" key="2">
    <source>
        <dbReference type="EMBL" id="MZR14895.1"/>
    </source>
</evidence>
<dbReference type="RefSeq" id="WP_161353066.1">
    <property type="nucleotide sequence ID" value="NZ_WTUX01000019.1"/>
</dbReference>
<accession>A0A845M4E2</accession>
<reference evidence="2 3" key="1">
    <citation type="submission" date="2019-12" db="EMBL/GenBank/DDBJ databases">
        <title>Maritimibacter sp. nov. sp. isolated from sea sand.</title>
        <authorList>
            <person name="Kim J."/>
            <person name="Jeong S.E."/>
            <person name="Jung H.S."/>
            <person name="Jeon C.O."/>
        </authorList>
    </citation>
    <scope>NUCLEOTIDE SEQUENCE [LARGE SCALE GENOMIC DNA]</scope>
    <source>
        <strain evidence="2 3">DP07</strain>
    </source>
</reference>
<sequence length="225" mass="25559">MRAPLVFGLAALALVAGCSRSLTPNETVFARTLFGDTLETEEIEVLAGVGVLPLPVKDARPAAAKGEAAQDPEPREPPEDLCVRKPNPRKYWRWPAAFVLGDDIYYSYRWYPHDAFMGLPERALYPDTVLMAHELVHVWQWQNRDRTNYSPLAAGNESIESRDPYWWESEGAQEFLSFGYEQQAAIVEDFVCYALFDPEDPKLDELADILRPVLPVDNFLKRSAR</sequence>
<dbReference type="Proteomes" id="UP000467322">
    <property type="component" value="Unassembled WGS sequence"/>
</dbReference>
<dbReference type="PROSITE" id="PS51257">
    <property type="entry name" value="PROKAR_LIPOPROTEIN"/>
    <property type="match status" value="1"/>
</dbReference>